<dbReference type="SUPFAM" id="SSF52540">
    <property type="entry name" value="P-loop containing nucleoside triphosphate hydrolases"/>
    <property type="match status" value="1"/>
</dbReference>
<dbReference type="GO" id="GO:0016887">
    <property type="term" value="F:ATP hydrolysis activity"/>
    <property type="evidence" value="ECO:0007669"/>
    <property type="project" value="InterPro"/>
</dbReference>
<evidence type="ECO:0000313" key="6">
    <source>
        <dbReference type="EMBL" id="ADY00298.1"/>
    </source>
</evidence>
<dbReference type="STRING" id="985053.VMUT_0081"/>
<sequence>MGMPPIVKTVNLRKYYLAYKMGLLDRLFGKKPAWVRAVDNVNIEIEEGETLGLIGESGSGKTTLGKLLVTLERPDGGEYYFMGEKVTEDKIPWVRQQVAMVFQNPYSSLNPRLTVKEIISEPLGHFDEDRVREAMEMVGLNYREHSNKRPRELSGGQVQRVAVARAIVKRPRFIVLDEPTSALDASLQAQVLNLLMDLKEQLGLTYLFITHNIAIAYYISDRVAIMYAGKIVEMGNVDEVFKKPMHPYTQLLMKSVPTIGRKELEPPTGEVPSLVNPPPGCRFHPRCPYIMSVCKEKEPPLINVNNRQVACWLYQQ</sequence>
<dbReference type="InterPro" id="IPR003593">
    <property type="entry name" value="AAA+_ATPase"/>
</dbReference>
<name>F0QSE7_VULM7</name>
<protein>
    <submittedName>
        <fullName evidence="6">Dipeptide ABC transporter ATP binding protein (DppF-3)</fullName>
    </submittedName>
</protein>
<dbReference type="KEGG" id="vmo:VMUT_0081"/>
<reference evidence="6 7" key="1">
    <citation type="journal article" date="2011" name="J. Bacteriol.">
        <title>Complete genome sequence of 'Vulcanisaeta moutnovskia' strain 768-28, a novel member of the hyperthermophilic crenarchaeal genus vulcanisaeta.</title>
        <authorList>
            <person name="Gumerov V.M."/>
            <person name="Mardanov A.V."/>
            <person name="Beletsky A.V."/>
            <person name="Prokofeva M.I."/>
            <person name="Bonch-Osmolovskaya E.A."/>
            <person name="Ravin N.V."/>
            <person name="Skryabin K.G."/>
        </authorList>
    </citation>
    <scope>NUCLEOTIDE SEQUENCE [LARGE SCALE GENOMIC DNA]</scope>
    <source>
        <strain evidence="6 7">768-28</strain>
    </source>
</reference>
<dbReference type="eggNOG" id="arCOG00184">
    <property type="taxonomic scope" value="Archaea"/>
</dbReference>
<dbReference type="InterPro" id="IPR050319">
    <property type="entry name" value="ABC_transp_ATP-bind"/>
</dbReference>
<dbReference type="EMBL" id="CP002529">
    <property type="protein sequence ID" value="ADY00298.1"/>
    <property type="molecule type" value="Genomic_DNA"/>
</dbReference>
<keyword evidence="4" id="KW-0067">ATP-binding</keyword>
<dbReference type="InterPro" id="IPR013563">
    <property type="entry name" value="Oligopep_ABC_C"/>
</dbReference>
<evidence type="ECO:0000259" key="5">
    <source>
        <dbReference type="PROSITE" id="PS50893"/>
    </source>
</evidence>
<dbReference type="NCBIfam" id="TIGR01727">
    <property type="entry name" value="oligo_HPY"/>
    <property type="match status" value="1"/>
</dbReference>
<dbReference type="InterPro" id="IPR027417">
    <property type="entry name" value="P-loop_NTPase"/>
</dbReference>
<gene>
    <name evidence="6" type="ordered locus">VMUT_0081</name>
</gene>
<proteinExistence type="inferred from homology"/>
<organism evidence="6 7">
    <name type="scientific">Vulcanisaeta moutnovskia (strain 768-28)</name>
    <dbReference type="NCBI Taxonomy" id="985053"/>
    <lineage>
        <taxon>Archaea</taxon>
        <taxon>Thermoproteota</taxon>
        <taxon>Thermoprotei</taxon>
        <taxon>Thermoproteales</taxon>
        <taxon>Thermoproteaceae</taxon>
        <taxon>Vulcanisaeta</taxon>
    </lineage>
</organism>
<dbReference type="RefSeq" id="WP_013603462.1">
    <property type="nucleotide sequence ID" value="NC_015151.1"/>
</dbReference>
<dbReference type="CDD" id="cd03257">
    <property type="entry name" value="ABC_NikE_OppD_transporters"/>
    <property type="match status" value="1"/>
</dbReference>
<dbReference type="PROSITE" id="PS50893">
    <property type="entry name" value="ABC_TRANSPORTER_2"/>
    <property type="match status" value="1"/>
</dbReference>
<dbReference type="GeneID" id="10287733"/>
<dbReference type="FunFam" id="3.40.50.300:FF:000016">
    <property type="entry name" value="Oligopeptide ABC transporter ATP-binding component"/>
    <property type="match status" value="1"/>
</dbReference>
<evidence type="ECO:0000256" key="2">
    <source>
        <dbReference type="ARBA" id="ARBA00022448"/>
    </source>
</evidence>
<dbReference type="AlphaFoldDB" id="F0QSE7"/>
<dbReference type="Proteomes" id="UP000007485">
    <property type="component" value="Chromosome"/>
</dbReference>
<comment type="similarity">
    <text evidence="1">Belongs to the ABC transporter superfamily.</text>
</comment>
<keyword evidence="7" id="KW-1185">Reference proteome</keyword>
<dbReference type="GO" id="GO:0005524">
    <property type="term" value="F:ATP binding"/>
    <property type="evidence" value="ECO:0007669"/>
    <property type="project" value="UniProtKB-KW"/>
</dbReference>
<evidence type="ECO:0000256" key="1">
    <source>
        <dbReference type="ARBA" id="ARBA00005417"/>
    </source>
</evidence>
<dbReference type="Gene3D" id="3.40.50.300">
    <property type="entry name" value="P-loop containing nucleotide triphosphate hydrolases"/>
    <property type="match status" value="1"/>
</dbReference>
<dbReference type="SMART" id="SM00382">
    <property type="entry name" value="AAA"/>
    <property type="match status" value="1"/>
</dbReference>
<evidence type="ECO:0000256" key="3">
    <source>
        <dbReference type="ARBA" id="ARBA00022741"/>
    </source>
</evidence>
<dbReference type="PANTHER" id="PTHR43776:SF7">
    <property type="entry name" value="D,D-DIPEPTIDE TRANSPORT ATP-BINDING PROTEIN DDPF-RELATED"/>
    <property type="match status" value="1"/>
</dbReference>
<accession>F0QSE7</accession>
<evidence type="ECO:0000313" key="7">
    <source>
        <dbReference type="Proteomes" id="UP000007485"/>
    </source>
</evidence>
<dbReference type="Pfam" id="PF08352">
    <property type="entry name" value="oligo_HPY"/>
    <property type="match status" value="1"/>
</dbReference>
<dbReference type="PANTHER" id="PTHR43776">
    <property type="entry name" value="TRANSPORT ATP-BINDING PROTEIN"/>
    <property type="match status" value="1"/>
</dbReference>
<keyword evidence="2" id="KW-0813">Transport</keyword>
<dbReference type="HOGENOM" id="CLU_000604_1_23_2"/>
<dbReference type="GO" id="GO:0055085">
    <property type="term" value="P:transmembrane transport"/>
    <property type="evidence" value="ECO:0007669"/>
    <property type="project" value="UniProtKB-ARBA"/>
</dbReference>
<dbReference type="InterPro" id="IPR003439">
    <property type="entry name" value="ABC_transporter-like_ATP-bd"/>
</dbReference>
<feature type="domain" description="ABC transporter" evidence="5">
    <location>
        <begin position="7"/>
        <end position="253"/>
    </location>
</feature>
<dbReference type="GO" id="GO:0015833">
    <property type="term" value="P:peptide transport"/>
    <property type="evidence" value="ECO:0007669"/>
    <property type="project" value="InterPro"/>
</dbReference>
<dbReference type="Pfam" id="PF00005">
    <property type="entry name" value="ABC_tran"/>
    <property type="match status" value="1"/>
</dbReference>
<evidence type="ECO:0000256" key="4">
    <source>
        <dbReference type="ARBA" id="ARBA00022840"/>
    </source>
</evidence>
<keyword evidence="3" id="KW-0547">Nucleotide-binding</keyword>